<reference evidence="3" key="1">
    <citation type="submission" date="2020-05" db="EMBL/GenBank/DDBJ databases">
        <title>WGS assembly of Panicum virgatum.</title>
        <authorList>
            <person name="Lovell J.T."/>
            <person name="Jenkins J."/>
            <person name="Shu S."/>
            <person name="Juenger T.E."/>
            <person name="Schmutz J."/>
        </authorList>
    </citation>
    <scope>NUCLEOTIDE SEQUENCE</scope>
    <source>
        <strain evidence="3">AP13</strain>
    </source>
</reference>
<keyword evidence="1" id="KW-0472">Membrane</keyword>
<comment type="caution">
    <text evidence="3">The sequence shown here is derived from an EMBL/GenBank/DDBJ whole genome shotgun (WGS) entry which is preliminary data.</text>
</comment>
<gene>
    <name evidence="3" type="ORF">PVAP13_6KG303400</name>
</gene>
<dbReference type="Pfam" id="PF03478">
    <property type="entry name" value="Beta-prop_KIB1-4"/>
    <property type="match status" value="1"/>
</dbReference>
<dbReference type="EMBL" id="CM029047">
    <property type="protein sequence ID" value="KAG2584852.1"/>
    <property type="molecule type" value="Genomic_DNA"/>
</dbReference>
<sequence>MEPNRYGELNQRGKLMSFCASITVSSTGAITVMLALRLVHRVAHATTGDQRWTLSAWNLKPLIKPVSFQGKLYALQPILRMRMVKIYKINPPCPNANEGPSHLPLPEKIAECPMEKISRMLNFVECGSELLVVAYSDASCSRLVVFRFADLVRGKMEPVPSIGDNALFVNERCLCVSVSPSKGSNSLASIAPNSIICWHRLPGDPGFVGLSRFEQYDLGTGIWTPASDGDICQRPPPSPHTLIHHIFACCDRKYW</sequence>
<keyword evidence="4" id="KW-1185">Reference proteome</keyword>
<dbReference type="AlphaFoldDB" id="A0A8T0RFM6"/>
<keyword evidence="1" id="KW-0812">Transmembrane</keyword>
<evidence type="ECO:0000259" key="2">
    <source>
        <dbReference type="Pfam" id="PF03478"/>
    </source>
</evidence>
<evidence type="ECO:0000313" key="3">
    <source>
        <dbReference type="EMBL" id="KAG2584852.1"/>
    </source>
</evidence>
<organism evidence="3 4">
    <name type="scientific">Panicum virgatum</name>
    <name type="common">Blackwell switchgrass</name>
    <dbReference type="NCBI Taxonomy" id="38727"/>
    <lineage>
        <taxon>Eukaryota</taxon>
        <taxon>Viridiplantae</taxon>
        <taxon>Streptophyta</taxon>
        <taxon>Embryophyta</taxon>
        <taxon>Tracheophyta</taxon>
        <taxon>Spermatophyta</taxon>
        <taxon>Magnoliopsida</taxon>
        <taxon>Liliopsida</taxon>
        <taxon>Poales</taxon>
        <taxon>Poaceae</taxon>
        <taxon>PACMAD clade</taxon>
        <taxon>Panicoideae</taxon>
        <taxon>Panicodae</taxon>
        <taxon>Paniceae</taxon>
        <taxon>Panicinae</taxon>
        <taxon>Panicum</taxon>
        <taxon>Panicum sect. Hiantes</taxon>
    </lineage>
</organism>
<name>A0A8T0RFM6_PANVG</name>
<dbReference type="PANTHER" id="PTHR33165">
    <property type="entry name" value="F-BOX DOMAIN CONTAINING PROTEIN-LIKE-RELATED"/>
    <property type="match status" value="1"/>
</dbReference>
<dbReference type="InterPro" id="IPR005174">
    <property type="entry name" value="KIB1-4_b-propeller"/>
</dbReference>
<feature type="transmembrane region" description="Helical" evidence="1">
    <location>
        <begin position="15"/>
        <end position="36"/>
    </location>
</feature>
<dbReference type="Proteomes" id="UP000823388">
    <property type="component" value="Chromosome 6K"/>
</dbReference>
<dbReference type="PANTHER" id="PTHR33165:SF106">
    <property type="entry name" value="EXPRESSED PROTEIN"/>
    <property type="match status" value="1"/>
</dbReference>
<accession>A0A8T0RFM6</accession>
<evidence type="ECO:0000313" key="4">
    <source>
        <dbReference type="Proteomes" id="UP000823388"/>
    </source>
</evidence>
<keyword evidence="1" id="KW-1133">Transmembrane helix</keyword>
<protein>
    <recommendedName>
        <fullName evidence="2">KIB1-4 beta-propeller domain-containing protein</fullName>
    </recommendedName>
</protein>
<proteinExistence type="predicted"/>
<feature type="domain" description="KIB1-4 beta-propeller" evidence="2">
    <location>
        <begin position="26"/>
        <end position="195"/>
    </location>
</feature>
<evidence type="ECO:0000256" key="1">
    <source>
        <dbReference type="SAM" id="Phobius"/>
    </source>
</evidence>